<dbReference type="Proteomes" id="UP000036464">
    <property type="component" value="Unassembled WGS sequence"/>
</dbReference>
<evidence type="ECO:0000256" key="4">
    <source>
        <dbReference type="RuleBase" id="RU361153"/>
    </source>
</evidence>
<evidence type="ECO:0008006" key="9">
    <source>
        <dbReference type="Google" id="ProtNLM"/>
    </source>
</evidence>
<comment type="caution">
    <text evidence="7">The sequence shown here is derived from an EMBL/GenBank/DDBJ whole genome shotgun (WGS) entry which is preliminary data.</text>
</comment>
<feature type="domain" description="Glycoside hydrolase family 5" evidence="5">
    <location>
        <begin position="50"/>
        <end position="337"/>
    </location>
</feature>
<proteinExistence type="inferred from homology"/>
<evidence type="ECO:0000313" key="7">
    <source>
        <dbReference type="EMBL" id="KLO29137.1"/>
    </source>
</evidence>
<dbReference type="Gene3D" id="3.20.20.80">
    <property type="entry name" value="Glycosidases"/>
    <property type="match status" value="1"/>
</dbReference>
<protein>
    <recommendedName>
        <fullName evidence="9">Endoglycoceramidase</fullName>
    </recommendedName>
</protein>
<dbReference type="EMBL" id="LDPO01000007">
    <property type="protein sequence ID" value="KLO29137.1"/>
    <property type="molecule type" value="Genomic_DNA"/>
</dbReference>
<evidence type="ECO:0000256" key="2">
    <source>
        <dbReference type="ARBA" id="ARBA00022801"/>
    </source>
</evidence>
<evidence type="ECO:0000259" key="5">
    <source>
        <dbReference type="Pfam" id="PF00150"/>
    </source>
</evidence>
<organism evidence="7 8">
    <name type="scientific">Mycolicibacter heraklionensis</name>
    <dbReference type="NCBI Taxonomy" id="512402"/>
    <lineage>
        <taxon>Bacteria</taxon>
        <taxon>Bacillati</taxon>
        <taxon>Actinomycetota</taxon>
        <taxon>Actinomycetes</taxon>
        <taxon>Mycobacteriales</taxon>
        <taxon>Mycobacteriaceae</taxon>
        <taxon>Mycolicibacter</taxon>
    </lineage>
</organism>
<dbReference type="InterPro" id="IPR052066">
    <property type="entry name" value="Glycosphingolipid_Hydrolases"/>
</dbReference>
<dbReference type="Pfam" id="PF18564">
    <property type="entry name" value="Glyco_hydro_5_C"/>
    <property type="match status" value="1"/>
</dbReference>
<dbReference type="SUPFAM" id="SSF51445">
    <property type="entry name" value="(Trans)glycosidases"/>
    <property type="match status" value="1"/>
</dbReference>
<evidence type="ECO:0000259" key="6">
    <source>
        <dbReference type="Pfam" id="PF18564"/>
    </source>
</evidence>
<dbReference type="InterPro" id="IPR001547">
    <property type="entry name" value="Glyco_hydro_5"/>
</dbReference>
<dbReference type="InterPro" id="IPR013780">
    <property type="entry name" value="Glyco_hydro_b"/>
</dbReference>
<keyword evidence="3 4" id="KW-0326">Glycosidase</keyword>
<evidence type="ECO:0000313" key="8">
    <source>
        <dbReference type="Proteomes" id="UP000036464"/>
    </source>
</evidence>
<dbReference type="InterPro" id="IPR041036">
    <property type="entry name" value="GH5_C"/>
</dbReference>
<dbReference type="PANTHER" id="PTHR31308">
    <property type="match status" value="1"/>
</dbReference>
<gene>
    <name evidence="7" type="ORF">ABW16_11135</name>
</gene>
<comment type="similarity">
    <text evidence="1 4">Belongs to the glycosyl hydrolase 5 (cellulase A) family.</text>
</comment>
<reference evidence="7 8" key="1">
    <citation type="submission" date="2015-05" db="EMBL/GenBank/DDBJ databases">
        <title>Genome sequence of Mycobacterium heraklionense Davo strain.</title>
        <authorList>
            <person name="Greninger A.L."/>
            <person name="Cunningham G."/>
            <person name="Miller S."/>
        </authorList>
    </citation>
    <scope>NUCLEOTIDE SEQUENCE [LARGE SCALE GENOMIC DNA]</scope>
    <source>
        <strain evidence="7 8">Davo</strain>
    </source>
</reference>
<accession>A0ABR5FFZ2</accession>
<sequence length="474" mass="49735">MASGPPGAAPSPIETTGTWLTDSDGKVVILHGLNEVYKLPPYEPAASGFSDDDAAFLAANGFTAVRLGVIWAGVEPEPGVYDDAYLASIAQTVQILHDHGIVAILDMHQDLYSSVFGGEGAPDWAAPSGWPGVDPDDLLSRGIGFIGSLQAWDQFWSNTPASDGAGLQNHYAQMWQYVAHYFSGNPNVAGFEIMNEPAPSSSQMLPQALFGSQFFESQQLTPFYNQVASAIRSVNPNTPIFFGPDMNIAYNIFGGPALPIGLGTVDAPHTVLSIHDYCSSFAVCDASMSTADAYAQAHGIPMMLTEFGATNNYDALTATMKAANQHLIGWTEWNYTGQDDITTTASPTSIESLVYDPHQPPVGDNVDATKLATLAQPYPELVAGTPTSWSFDNGIFNLSYSTQMADGSGAFGAGSTTTIAVPDVGYPHGYQVSVTGGEVISAPNAPELIIASHAGTTTVNVVVSPVPGGAANLG</sequence>
<dbReference type="PANTHER" id="PTHR31308:SF3">
    <property type="entry name" value="ENDOGLYCOCERAMIDASE"/>
    <property type="match status" value="1"/>
</dbReference>
<dbReference type="Gene3D" id="2.60.40.1180">
    <property type="entry name" value="Golgi alpha-mannosidase II"/>
    <property type="match status" value="1"/>
</dbReference>
<keyword evidence="2 4" id="KW-0378">Hydrolase</keyword>
<keyword evidence="8" id="KW-1185">Reference proteome</keyword>
<evidence type="ECO:0000256" key="1">
    <source>
        <dbReference type="ARBA" id="ARBA00005641"/>
    </source>
</evidence>
<name>A0ABR5FFZ2_9MYCO</name>
<dbReference type="Pfam" id="PF00150">
    <property type="entry name" value="Cellulase"/>
    <property type="match status" value="1"/>
</dbReference>
<evidence type="ECO:0000256" key="3">
    <source>
        <dbReference type="ARBA" id="ARBA00023295"/>
    </source>
</evidence>
<feature type="domain" description="Glycoside hydrolase family 5 C-terminal" evidence="6">
    <location>
        <begin position="377"/>
        <end position="461"/>
    </location>
</feature>
<dbReference type="InterPro" id="IPR017853">
    <property type="entry name" value="GH"/>
</dbReference>